<feature type="region of interest" description="Disordered" evidence="1">
    <location>
        <begin position="120"/>
        <end position="158"/>
    </location>
</feature>
<dbReference type="OrthoDB" id="10632936at2759"/>
<feature type="compositionally biased region" description="Low complexity" evidence="1">
    <location>
        <begin position="38"/>
        <end position="51"/>
    </location>
</feature>
<feature type="compositionally biased region" description="Basic and acidic residues" evidence="1">
    <location>
        <begin position="555"/>
        <end position="567"/>
    </location>
</feature>
<feature type="region of interest" description="Disordered" evidence="1">
    <location>
        <begin position="236"/>
        <end position="255"/>
    </location>
</feature>
<sequence length="1083" mass="119958">MSANAPYDEDDDVDMDRESEPESALSSDEEEDDDDNANVDPAAAASTLSSSLPIAGTYTQGLVFNNQSGVKVSPTDSDPYYDDGKQRADENEATYWQRIDRASLAMGIERKAEWPKAAKHWNENKDEWHNRSSRDHHAHGRAEKVHAEKINPAHKNYDAAYTAQWRREKQERRQRNDARRAAALANRRAYDQLQGRPQTATPEDPEDSGDEQYPPYPRRFKLPTILSVPPDYPRLNPVPTPGNFPEGEQTNPPSDRCKNCIVTKKSACDLNIRGWYPCSQCEKMNVICVNEKGRVGQGFQGNKKRNNNNTSNNNNGGNDDDDDDDDDDNDPPGGFKSIRGVRQTKKTTSARTAPYSRPPTREQPARKQPPRAAASSAPRLVLRPGSSAAATAPSSGPVASSSEFPDLTIRELTYTPTGGNFPVGIRTNPPSNRCKRCEIMKKGDQCDIKDNGYPCSKCVSAGLAHQCVNGKGYRYGPRDSATTKKQNRETAALNNAASSIQAAVASSSTATQRERRVAPRPSGAAGGPQRIPTRRAIAQEAARGRRQARGNANIERSDWSRDPDDRRGQRCQRCRALDLWCHGGTPCRPCTEVGRGGDCDAGANNHNHVYFAQYPQRRSAPLARPDDIYTTAGGMYQPPRRNSPPTQRPAGFDNPYDANPPARPARPHPEHFGVNGPNGNRPGSMVPGQLPDQPHGEFGSYLQDNMQQRDQGDDDLQNMFQPPAINPRAAVPSSHGDYNDQIFGRPQRQVTEEEHRARLLTIIGESELYGRFPAWPLADPVVPPRASNEEYFNDAMAAREQADLFDSGFPDFSDLDPVYPGDFQAPQDSPPRTFPPPPAQPPSPNNGQPPPGNNTIAQAVLIPDEPFPASALFSWNGTGGIGGPFTNPFNQQLHWKESWTLADARSFQGGQRCNEKVGKCALGYPNFGPDDAPICQKGYSKQCDWLEHQGPYFHCGDCHAKQNNFFREFDSKVKRDMQAWVCGPCALGIASTKLAKQGRCKCYMTFRQSWLCHRHAFESLDNFEEILLQTSIHLTQRIGHLARNTGEKPCVSCLVNVADGRSRVWGCKICREWVEQVGNDNGY</sequence>
<feature type="region of interest" description="Disordered" evidence="1">
    <location>
        <begin position="630"/>
        <end position="700"/>
    </location>
</feature>
<feature type="region of interest" description="Disordered" evidence="1">
    <location>
        <begin position="296"/>
        <end position="404"/>
    </location>
</feature>
<feature type="region of interest" description="Disordered" evidence="1">
    <location>
        <begin position="1"/>
        <end position="51"/>
    </location>
</feature>
<feature type="region of interest" description="Disordered" evidence="1">
    <location>
        <begin position="504"/>
        <end position="567"/>
    </location>
</feature>
<feature type="compositionally biased region" description="Pro residues" evidence="1">
    <location>
        <begin position="828"/>
        <end position="852"/>
    </location>
</feature>
<dbReference type="Proteomes" id="UP000184330">
    <property type="component" value="Unassembled WGS sequence"/>
</dbReference>
<feature type="compositionally biased region" description="Low complexity" evidence="1">
    <location>
        <begin position="307"/>
        <end position="317"/>
    </location>
</feature>
<protein>
    <submittedName>
        <fullName evidence="2">Uncharacterized protein</fullName>
    </submittedName>
</protein>
<feature type="region of interest" description="Disordered" evidence="1">
    <location>
        <begin position="807"/>
        <end position="855"/>
    </location>
</feature>
<feature type="region of interest" description="Disordered" evidence="1">
    <location>
        <begin position="186"/>
        <end position="218"/>
    </location>
</feature>
<keyword evidence="3" id="KW-1185">Reference proteome</keyword>
<feature type="compositionally biased region" description="Acidic residues" evidence="1">
    <location>
        <begin position="318"/>
        <end position="330"/>
    </location>
</feature>
<feature type="compositionally biased region" description="Polar residues" evidence="1">
    <location>
        <begin position="64"/>
        <end position="76"/>
    </location>
</feature>
<feature type="compositionally biased region" description="Acidic residues" evidence="1">
    <location>
        <begin position="7"/>
        <end position="37"/>
    </location>
</feature>
<name>A0A1L7XHJ7_9HELO</name>
<evidence type="ECO:0000313" key="3">
    <source>
        <dbReference type="Proteomes" id="UP000184330"/>
    </source>
</evidence>
<evidence type="ECO:0000313" key="2">
    <source>
        <dbReference type="EMBL" id="CZR64501.1"/>
    </source>
</evidence>
<dbReference type="EMBL" id="FJOG01000027">
    <property type="protein sequence ID" value="CZR64501.1"/>
    <property type="molecule type" value="Genomic_DNA"/>
</dbReference>
<accession>A0A1L7XHJ7</accession>
<gene>
    <name evidence="2" type="ORF">PAC_14399</name>
</gene>
<feature type="compositionally biased region" description="Basic and acidic residues" evidence="1">
    <location>
        <begin position="120"/>
        <end position="157"/>
    </location>
</feature>
<dbReference type="AlphaFoldDB" id="A0A1L7XHJ7"/>
<feature type="compositionally biased region" description="Low complexity" evidence="1">
    <location>
        <begin position="370"/>
        <end position="402"/>
    </location>
</feature>
<feature type="region of interest" description="Disordered" evidence="1">
    <location>
        <begin position="64"/>
        <end position="90"/>
    </location>
</feature>
<reference evidence="2 3" key="1">
    <citation type="submission" date="2016-03" db="EMBL/GenBank/DDBJ databases">
        <authorList>
            <person name="Ploux O."/>
        </authorList>
    </citation>
    <scope>NUCLEOTIDE SEQUENCE [LARGE SCALE GENOMIC DNA]</scope>
    <source>
        <strain evidence="2 3">UAMH 11012</strain>
    </source>
</reference>
<proteinExistence type="predicted"/>
<organism evidence="2 3">
    <name type="scientific">Phialocephala subalpina</name>
    <dbReference type="NCBI Taxonomy" id="576137"/>
    <lineage>
        <taxon>Eukaryota</taxon>
        <taxon>Fungi</taxon>
        <taxon>Dikarya</taxon>
        <taxon>Ascomycota</taxon>
        <taxon>Pezizomycotina</taxon>
        <taxon>Leotiomycetes</taxon>
        <taxon>Helotiales</taxon>
        <taxon>Mollisiaceae</taxon>
        <taxon>Phialocephala</taxon>
        <taxon>Phialocephala fortinii species complex</taxon>
    </lineage>
</organism>
<evidence type="ECO:0000256" key="1">
    <source>
        <dbReference type="SAM" id="MobiDB-lite"/>
    </source>
</evidence>